<evidence type="ECO:0000313" key="1">
    <source>
        <dbReference type="EMBL" id="KAK2168477.1"/>
    </source>
</evidence>
<dbReference type="PANTHER" id="PTHR33332">
    <property type="entry name" value="REVERSE TRANSCRIPTASE DOMAIN-CONTAINING PROTEIN"/>
    <property type="match status" value="1"/>
</dbReference>
<reference evidence="1" key="1">
    <citation type="journal article" date="2023" name="Mol. Biol. Evol.">
        <title>Third-Generation Sequencing Reveals the Adaptive Role of the Epigenome in Three Deep-Sea Polychaetes.</title>
        <authorList>
            <person name="Perez M."/>
            <person name="Aroh O."/>
            <person name="Sun Y."/>
            <person name="Lan Y."/>
            <person name="Juniper S.K."/>
            <person name="Young C.R."/>
            <person name="Angers B."/>
            <person name="Qian P.Y."/>
        </authorList>
    </citation>
    <scope>NUCLEOTIDE SEQUENCE</scope>
    <source>
        <strain evidence="1">R07B-5</strain>
    </source>
</reference>
<proteinExistence type="predicted"/>
<protein>
    <submittedName>
        <fullName evidence="1">Uncharacterized protein</fullName>
    </submittedName>
</protein>
<keyword evidence="2" id="KW-1185">Reference proteome</keyword>
<comment type="caution">
    <text evidence="1">The sequence shown here is derived from an EMBL/GenBank/DDBJ whole genome shotgun (WGS) entry which is preliminary data.</text>
</comment>
<organism evidence="1 2">
    <name type="scientific">Ridgeia piscesae</name>
    <name type="common">Tubeworm</name>
    <dbReference type="NCBI Taxonomy" id="27915"/>
    <lineage>
        <taxon>Eukaryota</taxon>
        <taxon>Metazoa</taxon>
        <taxon>Spiralia</taxon>
        <taxon>Lophotrochozoa</taxon>
        <taxon>Annelida</taxon>
        <taxon>Polychaeta</taxon>
        <taxon>Sedentaria</taxon>
        <taxon>Canalipalpata</taxon>
        <taxon>Sabellida</taxon>
        <taxon>Siboglinidae</taxon>
        <taxon>Ridgeia</taxon>
    </lineage>
</organism>
<dbReference type="EMBL" id="JAODUO010001226">
    <property type="protein sequence ID" value="KAK2168477.1"/>
    <property type="molecule type" value="Genomic_DNA"/>
</dbReference>
<gene>
    <name evidence="1" type="ORF">NP493_1227g00028</name>
</gene>
<dbReference type="Proteomes" id="UP001209878">
    <property type="component" value="Unassembled WGS sequence"/>
</dbReference>
<sequence length="234" mass="26726">MIFTSKHHLKVYGGSSLTIGDDTFSPSHRIRNLGFHMDQHMTIIDHVTAVCSACNYHLYRLSSIRHYLITEAAKSAVNALVTSRLDYCNSLLHNIPLSQTARLQRVQNNTARLITRTSKHDHITPVFKELHWLPVESRIDFIVLVVTFKCISGLAPSYLAQLVQQRKRDGRLRHNYAPTLHKGTTNKCIGDLAFGAAAPRLWNELLVNIRATVTLSMFRKCLKIKKNLFIRHFN</sequence>
<evidence type="ECO:0000313" key="2">
    <source>
        <dbReference type="Proteomes" id="UP001209878"/>
    </source>
</evidence>
<accession>A0AAD9KBW4</accession>
<dbReference type="AlphaFoldDB" id="A0AAD9KBW4"/>
<name>A0AAD9KBW4_RIDPI</name>